<reference evidence="1 2" key="1">
    <citation type="journal article" date="2019" name="Sci. Rep.">
        <title>Colletotrichum shisoi sp. nov., an anthracnose pathogen of Perilla frutescens in Japan: molecular phylogenetic, morphological and genomic evidence.</title>
        <authorList>
            <person name="Gan P."/>
            <person name="Tsushima A."/>
            <person name="Hiroyama R."/>
            <person name="Narusaka M."/>
            <person name="Takano Y."/>
            <person name="Narusaka Y."/>
            <person name="Kawaradani M."/>
            <person name="Damm U."/>
            <person name="Shirasu K."/>
        </authorList>
    </citation>
    <scope>NUCLEOTIDE SEQUENCE [LARGE SCALE GENOMIC DNA]</scope>
    <source>
        <strain evidence="1 2">PG-2018a</strain>
    </source>
</reference>
<sequence length="106" mass="11796">MVKKNEQCCEGEDEDEDEDMIKVKKPVRGTEYWVSVQNRVLCTLYSVQTGRNGCMCLGRCAKGRPVGNKGTPSVPSWTILDAGDSGQDGFQISTLTRARKWDAEHV</sequence>
<keyword evidence="2" id="KW-1185">Reference proteome</keyword>
<dbReference type="Proteomes" id="UP000326340">
    <property type="component" value="Unassembled WGS sequence"/>
</dbReference>
<evidence type="ECO:0000313" key="1">
    <source>
        <dbReference type="EMBL" id="TQN69764.1"/>
    </source>
</evidence>
<organism evidence="1 2">
    <name type="scientific">Colletotrichum shisoi</name>
    <dbReference type="NCBI Taxonomy" id="2078593"/>
    <lineage>
        <taxon>Eukaryota</taxon>
        <taxon>Fungi</taxon>
        <taxon>Dikarya</taxon>
        <taxon>Ascomycota</taxon>
        <taxon>Pezizomycotina</taxon>
        <taxon>Sordariomycetes</taxon>
        <taxon>Hypocreomycetidae</taxon>
        <taxon>Glomerellales</taxon>
        <taxon>Glomerellaceae</taxon>
        <taxon>Colletotrichum</taxon>
        <taxon>Colletotrichum destructivum species complex</taxon>
    </lineage>
</organism>
<dbReference type="AlphaFoldDB" id="A0A5Q4BTT2"/>
<evidence type="ECO:0000313" key="2">
    <source>
        <dbReference type="Proteomes" id="UP000326340"/>
    </source>
</evidence>
<name>A0A5Q4BTT2_9PEZI</name>
<accession>A0A5Q4BTT2</accession>
<dbReference type="EMBL" id="PUHP01000472">
    <property type="protein sequence ID" value="TQN69764.1"/>
    <property type="molecule type" value="Genomic_DNA"/>
</dbReference>
<protein>
    <submittedName>
        <fullName evidence="1">Uncharacterized protein</fullName>
    </submittedName>
</protein>
<proteinExistence type="predicted"/>
<comment type="caution">
    <text evidence="1">The sequence shown here is derived from an EMBL/GenBank/DDBJ whole genome shotgun (WGS) entry which is preliminary data.</text>
</comment>
<gene>
    <name evidence="1" type="ORF">CSHISOI_04771</name>
</gene>